<dbReference type="PROSITE" id="PS51257">
    <property type="entry name" value="PROKAR_LIPOPROTEIN"/>
    <property type="match status" value="1"/>
</dbReference>
<evidence type="ECO:0000313" key="1">
    <source>
        <dbReference type="EMBL" id="MFD2910703.1"/>
    </source>
</evidence>
<dbReference type="Proteomes" id="UP001597561">
    <property type="component" value="Unassembled WGS sequence"/>
</dbReference>
<organism evidence="1 2">
    <name type="scientific">Jeotgalibacillus terrae</name>
    <dbReference type="NCBI Taxonomy" id="587735"/>
    <lineage>
        <taxon>Bacteria</taxon>
        <taxon>Bacillati</taxon>
        <taxon>Bacillota</taxon>
        <taxon>Bacilli</taxon>
        <taxon>Bacillales</taxon>
        <taxon>Caryophanaceae</taxon>
        <taxon>Jeotgalibacillus</taxon>
    </lineage>
</organism>
<sequence>MRNGIRLFMIGVAIVLLSGCTKEKTPQESISMEQIMMDEGIEYEEILVSAPYDGEYAFAIYFTEDGMGNAQFSTENGQWHYTGSTEFSAENTAESPIISFGMTYWNMDDAAEADRQPVAILAGEVTDQVERIELEFDEEIHEAKIIEGEERTAFYWVGGYSSLVDVNARAYDEDGELIDEW</sequence>
<dbReference type="EMBL" id="JBHUPG010000003">
    <property type="protein sequence ID" value="MFD2910703.1"/>
    <property type="molecule type" value="Genomic_DNA"/>
</dbReference>
<protein>
    <submittedName>
        <fullName evidence="1">Uncharacterized protein</fullName>
    </submittedName>
</protein>
<evidence type="ECO:0000313" key="2">
    <source>
        <dbReference type="Proteomes" id="UP001597561"/>
    </source>
</evidence>
<gene>
    <name evidence="1" type="ORF">ACFS5P_02325</name>
</gene>
<accession>A0ABW5ZFF1</accession>
<name>A0ABW5ZFF1_9BACL</name>
<comment type="caution">
    <text evidence="1">The sequence shown here is derived from an EMBL/GenBank/DDBJ whole genome shotgun (WGS) entry which is preliminary data.</text>
</comment>
<dbReference type="RefSeq" id="WP_204729248.1">
    <property type="nucleotide sequence ID" value="NZ_JAFBDK010000007.1"/>
</dbReference>
<proteinExistence type="predicted"/>
<reference evidence="2" key="1">
    <citation type="journal article" date="2019" name="Int. J. Syst. Evol. Microbiol.">
        <title>The Global Catalogue of Microorganisms (GCM) 10K type strain sequencing project: providing services to taxonomists for standard genome sequencing and annotation.</title>
        <authorList>
            <consortium name="The Broad Institute Genomics Platform"/>
            <consortium name="The Broad Institute Genome Sequencing Center for Infectious Disease"/>
            <person name="Wu L."/>
            <person name="Ma J."/>
        </authorList>
    </citation>
    <scope>NUCLEOTIDE SEQUENCE [LARGE SCALE GENOMIC DNA]</scope>
    <source>
        <strain evidence="2">KCTC 13528</strain>
    </source>
</reference>
<keyword evidence="2" id="KW-1185">Reference proteome</keyword>